<name>A0A0R1KV96_9LACO</name>
<dbReference type="AlphaFoldDB" id="A0A0R1KV96"/>
<comment type="caution">
    <text evidence="3">The sequence shown here is derived from an EMBL/GenBank/DDBJ whole genome shotgun (WGS) entry which is preliminary data.</text>
</comment>
<evidence type="ECO:0000256" key="1">
    <source>
        <dbReference type="SAM" id="MobiDB-lite"/>
    </source>
</evidence>
<feature type="compositionally biased region" description="Basic and acidic residues" evidence="1">
    <location>
        <begin position="146"/>
        <end position="157"/>
    </location>
</feature>
<dbReference type="EMBL" id="AZEA01000019">
    <property type="protein sequence ID" value="KRK87535.1"/>
    <property type="molecule type" value="Genomic_DNA"/>
</dbReference>
<accession>A0A0R1KV96</accession>
<dbReference type="PATRIC" id="fig|1423808.3.peg.939"/>
<keyword evidence="4" id="KW-1185">Reference proteome</keyword>
<protein>
    <submittedName>
        <fullName evidence="3">DnaA protein</fullName>
    </submittedName>
</protein>
<dbReference type="Proteomes" id="UP000051581">
    <property type="component" value="Unassembled WGS sequence"/>
</dbReference>
<proteinExistence type="predicted"/>
<feature type="compositionally biased region" description="Polar residues" evidence="1">
    <location>
        <begin position="129"/>
        <end position="145"/>
    </location>
</feature>
<evidence type="ECO:0000259" key="2">
    <source>
        <dbReference type="Pfam" id="PF09524"/>
    </source>
</evidence>
<sequence>MLKQLKRLEQKGTMARLIKKTRENYTNVSNQLVRDQRLSWKARGIFVYLWSQADNWQFYVGEVQQHATDGKDALQSGLKELEKLGYLLRRTKFTDSGKIRGIDWILSDLPSKGNSLQGETPPREKPALRTNNNKNYQQQEITTTSNKEEHSPAKAERSFPWESVIDYLNEKTNKNYHHTDANKRLLLARHKEGFTTDDMRRVIDNQCYEWLNDTSMNQYLRPSTLFRASKFEGYLNNRATATHKPQTRKDWFG</sequence>
<evidence type="ECO:0000313" key="4">
    <source>
        <dbReference type="Proteomes" id="UP000051581"/>
    </source>
</evidence>
<gene>
    <name evidence="3" type="ORF">FD17_GL000933</name>
</gene>
<organism evidence="3 4">
    <name type="scientific">Lentilactobacillus sunkii DSM 19904</name>
    <dbReference type="NCBI Taxonomy" id="1423808"/>
    <lineage>
        <taxon>Bacteria</taxon>
        <taxon>Bacillati</taxon>
        <taxon>Bacillota</taxon>
        <taxon>Bacilli</taxon>
        <taxon>Lactobacillales</taxon>
        <taxon>Lactobacillaceae</taxon>
        <taxon>Lentilactobacillus</taxon>
    </lineage>
</organism>
<dbReference type="NCBIfam" id="TIGR02220">
    <property type="entry name" value="phg_TIGR02220"/>
    <property type="match status" value="1"/>
</dbReference>
<dbReference type="Pfam" id="PF09524">
    <property type="entry name" value="Phg_2220_C"/>
    <property type="match status" value="1"/>
</dbReference>
<dbReference type="OrthoDB" id="1258529at2"/>
<feature type="region of interest" description="Disordered" evidence="1">
    <location>
        <begin position="113"/>
        <end position="157"/>
    </location>
</feature>
<feature type="domain" description="Phage conserved hypothetical protein C-terminal" evidence="2">
    <location>
        <begin position="164"/>
        <end position="236"/>
    </location>
</feature>
<dbReference type="InterPro" id="IPR011741">
    <property type="entry name" value="Phg_2220_C"/>
</dbReference>
<reference evidence="3 4" key="1">
    <citation type="journal article" date="2015" name="Genome Announc.">
        <title>Expanding the biotechnology potential of lactobacilli through comparative genomics of 213 strains and associated genera.</title>
        <authorList>
            <person name="Sun Z."/>
            <person name="Harris H.M."/>
            <person name="McCann A."/>
            <person name="Guo C."/>
            <person name="Argimon S."/>
            <person name="Zhang W."/>
            <person name="Yang X."/>
            <person name="Jeffery I.B."/>
            <person name="Cooney J.C."/>
            <person name="Kagawa T.F."/>
            <person name="Liu W."/>
            <person name="Song Y."/>
            <person name="Salvetti E."/>
            <person name="Wrobel A."/>
            <person name="Rasinkangas P."/>
            <person name="Parkhill J."/>
            <person name="Rea M.C."/>
            <person name="O'Sullivan O."/>
            <person name="Ritari J."/>
            <person name="Douillard F.P."/>
            <person name="Paul Ross R."/>
            <person name="Yang R."/>
            <person name="Briner A.E."/>
            <person name="Felis G.E."/>
            <person name="de Vos W.M."/>
            <person name="Barrangou R."/>
            <person name="Klaenhammer T.R."/>
            <person name="Caufield P.W."/>
            <person name="Cui Y."/>
            <person name="Zhang H."/>
            <person name="O'Toole P.W."/>
        </authorList>
    </citation>
    <scope>NUCLEOTIDE SEQUENCE [LARGE SCALE GENOMIC DNA]</scope>
    <source>
        <strain evidence="3 4">DSM 19904</strain>
    </source>
</reference>
<dbReference type="RefSeq" id="WP_057826005.1">
    <property type="nucleotide sequence ID" value="NZ_AZEA01000019.1"/>
</dbReference>
<evidence type="ECO:0000313" key="3">
    <source>
        <dbReference type="EMBL" id="KRK87535.1"/>
    </source>
</evidence>